<dbReference type="Pfam" id="PF00931">
    <property type="entry name" value="NB-ARC"/>
    <property type="match status" value="1"/>
</dbReference>
<evidence type="ECO:0000256" key="2">
    <source>
        <dbReference type="ARBA" id="ARBA00022614"/>
    </source>
</evidence>
<keyword evidence="7" id="KW-0804">Transcription</keyword>
<dbReference type="GO" id="GO:0051707">
    <property type="term" value="P:response to other organism"/>
    <property type="evidence" value="ECO:0007669"/>
    <property type="project" value="UniProtKB-ARBA"/>
</dbReference>
<dbReference type="InterPro" id="IPR002182">
    <property type="entry name" value="NB-ARC"/>
</dbReference>
<dbReference type="InterPro" id="IPR035897">
    <property type="entry name" value="Toll_tir_struct_dom_sf"/>
</dbReference>
<dbReference type="InterPro" id="IPR036390">
    <property type="entry name" value="WH_DNA-bd_sf"/>
</dbReference>
<keyword evidence="8" id="KW-0539">Nucleus</keyword>
<dbReference type="SUPFAM" id="SSF46785">
    <property type="entry name" value="Winged helix' DNA-binding domain"/>
    <property type="match status" value="1"/>
</dbReference>
<evidence type="ECO:0000256" key="9">
    <source>
        <dbReference type="PROSITE-ProRule" id="PRU00723"/>
    </source>
</evidence>
<dbReference type="InterPro" id="IPR015300">
    <property type="entry name" value="DNA-bd_pseudobarrel_sf"/>
</dbReference>
<dbReference type="InterPro" id="IPR027417">
    <property type="entry name" value="P-loop_NTPase"/>
</dbReference>
<sequence length="1648" mass="185257">MDRLRALRRQGLRDFEPSLPPRFMDRILDRMKKSLNRSGISRRRLERCSSSFAEDLSVSTSSFATRSLELPDRTSFRLLAAGGDGELDRIYKSLGVSGPDDLAISFDAWEASKMRSSSGIVNRFQPQADVLSSGVDSLDRDNTGGVGRFFKEHASEKASEKERGEMNLNPNYHDDVREDLFEICLTTIDVSNVDRLAVKANKDAGKYFLLATVVAGTDSRLRFEDEEGKTWLFGFSYLNVSQCYEFTQGWSSYVEEKQLKAGDFVSFQRDRKDSSKLFIGCRKSDESFPNPTSPGASIKTVEMREKLKGVETPFQPKLSEHSVTGSDPVLVIYCGDKQVSEEIYLISYIFNELCRCGFSPLRYDMKKGTVTENQKLLHISRVGIIIFSMNFAHSRECLDGFVAVMDHLKANDLVLIPVFFKVSVSAVRGQLGSFGRAFIRLRNSVKASEVLKWRAAMIELTSISGYAYKKGDEVILAKNIVRAVCLPLSSETNMKLRGTRLSLESILSLLNRSQPSSPQIVGLWGMAGIGKTTITREFFRTQAERYDVCYFLPDFHLMCQTKGLSYLRDDFFSKIFGAEKVFVDACDTKLRFTRDRFLGKKVLIVLDGVSSAKDAEVLVGGFGWFSGGHTIILTSRNRQVLVQCNAKVIYEIEKLSKLESLHLCCKFASKENCKGRMSLTSELVDYASGNPLALRVLGLSIQNQSMKDQKQHLRRLRQHPPVKILDAFKISFNGRDGDEKSIFLDLACFFRGEDRDRVVKILDGCGFSTDLGIYGLIDESLISLLDNKIEMPNIFQDAGRFVVCQEHEEPGNRSRLWDSSDIAGVLKNNTGTEAVEGIFLDASGLTFDLISTAFERMYRLRLLKIHCPTSVNHCKVCLPEGLHSLPDELRLLHWEKYPLGSLPRNFNPKNLVELNMPYSNLTKVWKGTKNLEKLKRIILSHSQQLTKFPRLSKARNLEHIDLEGCTSLVKVNSSILHHHKLTFLSLRNCSRLRVMPTTVHLKSLEVLNLSGCSELENLQDFSLNLKELYLAGAAIRELPSSIGDLTRLVTLDLENCESLQHLPPGISNLKAMMTLKLSGCSNLKSLPVLDALFLQDSQRSNTRITMEESVSINLHSAIQESSREALEEFLPAFECLSNNGIPQESWTWVTVIPFPSPILHSLASRLYALVSLFLCNAYLVDIPEDICWLASVMRLDLGGNSFSQIPKSIKEFRKLLSLNLRHCKNLKSLPELPRSLVTLNAHGCVSLKSFPTSFEQFPRHFTFSNCFNLSPKVVRKYIGKALDSVKGMAKRILQASLEQEHINAPAFSICIPASAGHQSSFNFQAGSVVRRQLTPGMLKTLSGFALSVVVEFWDNYSNNAGFGIKCICRKTRTDLSPRLERIFHCWAPKEPITVQRDHMFVFGSVKMHHAEAVNHDFLSDSVTFEFHPVNSENQLLGDSCTVKRCGVYLITDATGNTTLSAKRPSSSMDSGGLSSMEHVAPPYKRCRLKGVIEIVILSLRKRKREMSVPTVKSFSKVKSLCRSYVRTGNCAVGPSCSFDHPTWVFTEKPKRLSASKSNQATSGKDAIDTEQEEESILVQFLLRDGSKHQDARSYNPDSHRLQLKKCREQHLITRQGIVLIQARWTKATEVLVLSMGIILEYRGSTTMI</sequence>
<dbReference type="FunFam" id="3.80.10.10:FF:000386">
    <property type="entry name" value="Disease resistance protein RPS4"/>
    <property type="match status" value="1"/>
</dbReference>
<evidence type="ECO:0000256" key="8">
    <source>
        <dbReference type="ARBA" id="ARBA00023242"/>
    </source>
</evidence>
<dbReference type="GO" id="GO:0008270">
    <property type="term" value="F:zinc ion binding"/>
    <property type="evidence" value="ECO:0007669"/>
    <property type="project" value="UniProtKB-KW"/>
</dbReference>
<dbReference type="SUPFAM" id="SSF101936">
    <property type="entry name" value="DNA-binding pseudobarrel domain"/>
    <property type="match status" value="1"/>
</dbReference>
<dbReference type="PROSITE" id="PS50104">
    <property type="entry name" value="TIR"/>
    <property type="match status" value="1"/>
</dbReference>
<dbReference type="SUPFAM" id="SSF52540">
    <property type="entry name" value="P-loop containing nucleoside triphosphate hydrolases"/>
    <property type="match status" value="1"/>
</dbReference>
<evidence type="ECO:0000256" key="7">
    <source>
        <dbReference type="ARBA" id="ARBA00023163"/>
    </source>
</evidence>
<evidence type="ECO:0008006" key="15">
    <source>
        <dbReference type="Google" id="ProtNLM"/>
    </source>
</evidence>
<dbReference type="Pfam" id="PF07725">
    <property type="entry name" value="LRR_3"/>
    <property type="match status" value="1"/>
</dbReference>
<dbReference type="GO" id="GO:0007165">
    <property type="term" value="P:signal transduction"/>
    <property type="evidence" value="ECO:0007669"/>
    <property type="project" value="InterPro"/>
</dbReference>
<dbReference type="GO" id="GO:0043531">
    <property type="term" value="F:ADP binding"/>
    <property type="evidence" value="ECO:0007669"/>
    <property type="project" value="InterPro"/>
</dbReference>
<dbReference type="CDD" id="cd10017">
    <property type="entry name" value="B3_DNA"/>
    <property type="match status" value="1"/>
</dbReference>
<dbReference type="PROSITE" id="PS50103">
    <property type="entry name" value="ZF_C3H1"/>
    <property type="match status" value="1"/>
</dbReference>
<evidence type="ECO:0000259" key="11">
    <source>
        <dbReference type="PROSITE" id="PS50104"/>
    </source>
</evidence>
<keyword evidence="9" id="KW-0863">Zinc-finger</keyword>
<keyword evidence="4" id="KW-0611">Plant defense</keyword>
<dbReference type="SMART" id="SM01019">
    <property type="entry name" value="B3"/>
    <property type="match status" value="1"/>
</dbReference>
<dbReference type="InterPro" id="IPR055414">
    <property type="entry name" value="LRR_R13L4/SHOC2-like"/>
</dbReference>
<dbReference type="InterPro" id="IPR000571">
    <property type="entry name" value="Znf_CCCH"/>
</dbReference>
<evidence type="ECO:0000256" key="1">
    <source>
        <dbReference type="ARBA" id="ARBA00004123"/>
    </source>
</evidence>
<keyword evidence="6" id="KW-0238">DNA-binding</keyword>
<evidence type="ECO:0000259" key="12">
    <source>
        <dbReference type="PROSITE" id="PS50863"/>
    </source>
</evidence>
<keyword evidence="14" id="KW-1185">Reference proteome</keyword>
<dbReference type="PRINTS" id="PR00364">
    <property type="entry name" value="DISEASERSIST"/>
</dbReference>
<dbReference type="GO" id="GO:0005634">
    <property type="term" value="C:nucleus"/>
    <property type="evidence" value="ECO:0007669"/>
    <property type="project" value="UniProtKB-SubCell"/>
</dbReference>
<evidence type="ECO:0000256" key="5">
    <source>
        <dbReference type="ARBA" id="ARBA00023015"/>
    </source>
</evidence>
<dbReference type="GO" id="GO:0003677">
    <property type="term" value="F:DNA binding"/>
    <property type="evidence" value="ECO:0007669"/>
    <property type="project" value="UniProtKB-KW"/>
</dbReference>
<dbReference type="Gene3D" id="3.40.50.300">
    <property type="entry name" value="P-loop containing nucleotide triphosphate hydrolases"/>
    <property type="match status" value="1"/>
</dbReference>
<dbReference type="Gene3D" id="3.40.50.10140">
    <property type="entry name" value="Toll/interleukin-1 receptor homology (TIR) domain"/>
    <property type="match status" value="1"/>
</dbReference>
<dbReference type="Pfam" id="PF01582">
    <property type="entry name" value="TIR"/>
    <property type="match status" value="1"/>
</dbReference>
<evidence type="ECO:0000313" key="14">
    <source>
        <dbReference type="Proteomes" id="UP000032141"/>
    </source>
</evidence>
<proteinExistence type="predicted"/>
<keyword evidence="2" id="KW-0433">Leucine-rich repeat</keyword>
<reference evidence="13" key="2">
    <citation type="submission" date="2015-03" db="UniProtKB">
        <authorList>
            <consortium name="EnsemblPlants"/>
        </authorList>
    </citation>
    <scope>IDENTIFICATION</scope>
</reference>
<dbReference type="OMA" id="PAFSICI"/>
<comment type="subcellular location">
    <subcellularLocation>
        <location evidence="1">Nucleus</location>
    </subcellularLocation>
</comment>
<dbReference type="EnsemblPlants" id="Bo1g021600.1">
    <property type="protein sequence ID" value="Bo1g021600.1"/>
    <property type="gene ID" value="Bo1g021600"/>
</dbReference>
<dbReference type="InterPro" id="IPR058192">
    <property type="entry name" value="WHD_ROQ1-like"/>
</dbReference>
<keyword evidence="5" id="KW-0805">Transcription regulation</keyword>
<dbReference type="PANTHER" id="PTHR11017:SF278">
    <property type="entry name" value="SERINE_THREONINE-PROTEIN PHOSPHATASE 1 REGULATORY SUBUNIT 10"/>
    <property type="match status" value="1"/>
</dbReference>
<feature type="domain" description="TIR" evidence="11">
    <location>
        <begin position="325"/>
        <end position="488"/>
    </location>
</feature>
<dbReference type="Gene3D" id="2.40.330.10">
    <property type="entry name" value="DNA-binding pseudobarrel domain"/>
    <property type="match status" value="1"/>
</dbReference>
<dbReference type="PROSITE" id="PS50863">
    <property type="entry name" value="B3"/>
    <property type="match status" value="1"/>
</dbReference>
<evidence type="ECO:0000256" key="6">
    <source>
        <dbReference type="ARBA" id="ARBA00023125"/>
    </source>
</evidence>
<dbReference type="eggNOG" id="KOG0198">
    <property type="taxonomic scope" value="Eukaryota"/>
</dbReference>
<dbReference type="Gramene" id="Bo1g021600.1">
    <property type="protein sequence ID" value="Bo1g021600.1"/>
    <property type="gene ID" value="Bo1g021600"/>
</dbReference>
<feature type="domain" description="C3H1-type" evidence="10">
    <location>
        <begin position="1515"/>
        <end position="1543"/>
    </location>
</feature>
<dbReference type="Proteomes" id="UP000032141">
    <property type="component" value="Chromosome C1"/>
</dbReference>
<keyword evidence="9" id="KW-0479">Metal-binding</keyword>
<dbReference type="GO" id="GO:0006952">
    <property type="term" value="P:defense response"/>
    <property type="evidence" value="ECO:0007669"/>
    <property type="project" value="UniProtKB-KW"/>
</dbReference>
<evidence type="ECO:0000259" key="10">
    <source>
        <dbReference type="PROSITE" id="PS50103"/>
    </source>
</evidence>
<protein>
    <recommendedName>
        <fullName evidence="15">C3H1-type domain-containing protein</fullName>
    </recommendedName>
</protein>
<name>A0A0D3A4E0_BRAOL</name>
<dbReference type="PANTHER" id="PTHR11017">
    <property type="entry name" value="LEUCINE-RICH REPEAT-CONTAINING PROTEIN"/>
    <property type="match status" value="1"/>
</dbReference>
<dbReference type="SUPFAM" id="SSF52200">
    <property type="entry name" value="Toll/Interleukin receptor TIR domain"/>
    <property type="match status" value="1"/>
</dbReference>
<accession>A0A0D3A4E0</accession>
<dbReference type="Pfam" id="PF23282">
    <property type="entry name" value="WHD_ROQ1"/>
    <property type="match status" value="1"/>
</dbReference>
<evidence type="ECO:0000256" key="4">
    <source>
        <dbReference type="ARBA" id="ARBA00022821"/>
    </source>
</evidence>
<dbReference type="HOGENOM" id="CLU_001561_6_0_1"/>
<dbReference type="InterPro" id="IPR044974">
    <property type="entry name" value="Disease_R_plants"/>
</dbReference>
<reference evidence="13 14" key="1">
    <citation type="journal article" date="2014" name="Genome Biol.">
        <title>Transcriptome and methylome profiling reveals relics of genome dominance in the mesopolyploid Brassica oleracea.</title>
        <authorList>
            <person name="Parkin I.A."/>
            <person name="Koh C."/>
            <person name="Tang H."/>
            <person name="Robinson S.J."/>
            <person name="Kagale S."/>
            <person name="Clarke W.E."/>
            <person name="Town C.D."/>
            <person name="Nixon J."/>
            <person name="Krishnakumar V."/>
            <person name="Bidwell S.L."/>
            <person name="Denoeud F."/>
            <person name="Belcram H."/>
            <person name="Links M.G."/>
            <person name="Just J."/>
            <person name="Clarke C."/>
            <person name="Bender T."/>
            <person name="Huebert T."/>
            <person name="Mason A.S."/>
            <person name="Pires J.C."/>
            <person name="Barker G."/>
            <person name="Moore J."/>
            <person name="Walley P.G."/>
            <person name="Manoli S."/>
            <person name="Batley J."/>
            <person name="Edwards D."/>
            <person name="Nelson M.N."/>
            <person name="Wang X."/>
            <person name="Paterson A.H."/>
            <person name="King G."/>
            <person name="Bancroft I."/>
            <person name="Chalhoub B."/>
            <person name="Sharpe A.G."/>
        </authorList>
    </citation>
    <scope>NUCLEOTIDE SEQUENCE</scope>
    <source>
        <strain evidence="13 14">cv. TO1000</strain>
    </source>
</reference>
<keyword evidence="9" id="KW-0862">Zinc</keyword>
<evidence type="ECO:0000313" key="13">
    <source>
        <dbReference type="EnsemblPlants" id="Bo1g021600.1"/>
    </source>
</evidence>
<feature type="domain" description="TF-B3" evidence="12">
    <location>
        <begin position="221"/>
        <end position="285"/>
    </location>
</feature>
<organism evidence="13 14">
    <name type="scientific">Brassica oleracea var. oleracea</name>
    <dbReference type="NCBI Taxonomy" id="109376"/>
    <lineage>
        <taxon>Eukaryota</taxon>
        <taxon>Viridiplantae</taxon>
        <taxon>Streptophyta</taxon>
        <taxon>Embryophyta</taxon>
        <taxon>Tracheophyta</taxon>
        <taxon>Spermatophyta</taxon>
        <taxon>Magnoliopsida</taxon>
        <taxon>eudicotyledons</taxon>
        <taxon>Gunneridae</taxon>
        <taxon>Pentapetalae</taxon>
        <taxon>rosids</taxon>
        <taxon>malvids</taxon>
        <taxon>Brassicales</taxon>
        <taxon>Brassicaceae</taxon>
        <taxon>Brassiceae</taxon>
        <taxon>Brassica</taxon>
    </lineage>
</organism>
<dbReference type="Pfam" id="PF00642">
    <property type="entry name" value="zf-CCCH"/>
    <property type="match status" value="1"/>
</dbReference>
<dbReference type="SMART" id="SM00255">
    <property type="entry name" value="TIR"/>
    <property type="match status" value="1"/>
</dbReference>
<dbReference type="Gene3D" id="3.80.10.10">
    <property type="entry name" value="Ribonuclease Inhibitor"/>
    <property type="match status" value="2"/>
</dbReference>
<dbReference type="InterPro" id="IPR000157">
    <property type="entry name" value="TIR_dom"/>
</dbReference>
<evidence type="ECO:0000256" key="3">
    <source>
        <dbReference type="ARBA" id="ARBA00022737"/>
    </source>
</evidence>
<dbReference type="InterPro" id="IPR011713">
    <property type="entry name" value="Leu-rich_rpt_3"/>
</dbReference>
<dbReference type="InterPro" id="IPR032675">
    <property type="entry name" value="LRR_dom_sf"/>
</dbReference>
<dbReference type="Pfam" id="PF23598">
    <property type="entry name" value="LRR_14"/>
    <property type="match status" value="1"/>
</dbReference>
<dbReference type="SUPFAM" id="SSF52058">
    <property type="entry name" value="L domain-like"/>
    <property type="match status" value="2"/>
</dbReference>
<feature type="zinc finger region" description="C3H1-type" evidence="9">
    <location>
        <begin position="1515"/>
        <end position="1543"/>
    </location>
</feature>
<dbReference type="Pfam" id="PF02362">
    <property type="entry name" value="B3"/>
    <property type="match status" value="1"/>
</dbReference>
<keyword evidence="3" id="KW-0677">Repeat</keyword>
<dbReference type="InterPro" id="IPR003340">
    <property type="entry name" value="B3_DNA-bd"/>
</dbReference>